<sequence length="50" mass="5239">MMARFNRKQFIAGISIQAAESANACGIIPANVPKEVAVVSDFTAGDATKK</sequence>
<reference evidence="1 2" key="1">
    <citation type="submission" date="2020-03" db="EMBL/GenBank/DDBJ databases">
        <title>Whole genome sequencing of clinical and environmental type strains of Ochrobactrum.</title>
        <authorList>
            <person name="Dharne M."/>
        </authorList>
    </citation>
    <scope>NUCLEOTIDE SEQUENCE [LARGE SCALE GENOMIC DNA]</scope>
    <source>
        <strain evidence="1 2">CIP 109452</strain>
    </source>
</reference>
<protein>
    <recommendedName>
        <fullName evidence="3">ABC transporter substrate-binding protein</fullName>
    </recommendedName>
</protein>
<keyword evidence="2" id="KW-1185">Reference proteome</keyword>
<proteinExistence type="predicted"/>
<evidence type="ECO:0008006" key="3">
    <source>
        <dbReference type="Google" id="ProtNLM"/>
    </source>
</evidence>
<name>A0ABX1DIR8_9HYPH</name>
<dbReference type="EMBL" id="JAAVLN010000001">
    <property type="protein sequence ID" value="NKC02864.1"/>
    <property type="molecule type" value="Genomic_DNA"/>
</dbReference>
<evidence type="ECO:0000313" key="1">
    <source>
        <dbReference type="EMBL" id="NKC02864.1"/>
    </source>
</evidence>
<dbReference type="Proteomes" id="UP000704467">
    <property type="component" value="Unassembled WGS sequence"/>
</dbReference>
<organism evidence="1 2">
    <name type="scientific">Brucella haematophila</name>
    <dbReference type="NCBI Taxonomy" id="419474"/>
    <lineage>
        <taxon>Bacteria</taxon>
        <taxon>Pseudomonadati</taxon>
        <taxon>Pseudomonadota</taxon>
        <taxon>Alphaproteobacteria</taxon>
        <taxon>Hyphomicrobiales</taxon>
        <taxon>Brucellaceae</taxon>
        <taxon>Brucella/Ochrobactrum group</taxon>
        <taxon>Brucella</taxon>
    </lineage>
</organism>
<evidence type="ECO:0000313" key="2">
    <source>
        <dbReference type="Proteomes" id="UP000704467"/>
    </source>
</evidence>
<comment type="caution">
    <text evidence="1">The sequence shown here is derived from an EMBL/GenBank/DDBJ whole genome shotgun (WGS) entry which is preliminary data.</text>
</comment>
<accession>A0ABX1DIR8</accession>
<gene>
    <name evidence="1" type="ORF">HED55_04275</name>
</gene>